<evidence type="ECO:0000313" key="3">
    <source>
        <dbReference type="Proteomes" id="UP000614350"/>
    </source>
</evidence>
<keyword evidence="3" id="KW-1185">Reference proteome</keyword>
<name>A0A834JX19_VESVU</name>
<dbReference type="AlphaFoldDB" id="A0A834JX19"/>
<feature type="compositionally biased region" description="Basic and acidic residues" evidence="1">
    <location>
        <begin position="69"/>
        <end position="79"/>
    </location>
</feature>
<dbReference type="EMBL" id="JACSEA010000007">
    <property type="protein sequence ID" value="KAF7396294.1"/>
    <property type="molecule type" value="Genomic_DNA"/>
</dbReference>
<comment type="caution">
    <text evidence="2">The sequence shown here is derived from an EMBL/GenBank/DDBJ whole genome shotgun (WGS) entry which is preliminary data.</text>
</comment>
<gene>
    <name evidence="2" type="ORF">HZH66_007156</name>
</gene>
<dbReference type="Proteomes" id="UP000614350">
    <property type="component" value="Unassembled WGS sequence"/>
</dbReference>
<feature type="region of interest" description="Disordered" evidence="1">
    <location>
        <begin position="49"/>
        <end position="100"/>
    </location>
</feature>
<accession>A0A834JX19</accession>
<evidence type="ECO:0000256" key="1">
    <source>
        <dbReference type="SAM" id="MobiDB-lite"/>
    </source>
</evidence>
<reference evidence="2" key="1">
    <citation type="journal article" date="2020" name="G3 (Bethesda)">
        <title>High-Quality Assemblies for Three Invasive Social Wasps from the &lt;i&gt;Vespula&lt;/i&gt; Genus.</title>
        <authorList>
            <person name="Harrop T.W.R."/>
            <person name="Guhlin J."/>
            <person name="McLaughlin G.M."/>
            <person name="Permina E."/>
            <person name="Stockwell P."/>
            <person name="Gilligan J."/>
            <person name="Le Lec M.F."/>
            <person name="Gruber M.A.M."/>
            <person name="Quinn O."/>
            <person name="Lovegrove M."/>
            <person name="Duncan E.J."/>
            <person name="Remnant E.J."/>
            <person name="Van Eeckhoven J."/>
            <person name="Graham B."/>
            <person name="Knapp R.A."/>
            <person name="Langford K.W."/>
            <person name="Kronenberg Z."/>
            <person name="Press M.O."/>
            <person name="Eacker S.M."/>
            <person name="Wilson-Rankin E.E."/>
            <person name="Purcell J."/>
            <person name="Lester P.J."/>
            <person name="Dearden P.K."/>
        </authorList>
    </citation>
    <scope>NUCLEOTIDE SEQUENCE</scope>
    <source>
        <strain evidence="2">Marl-1</strain>
    </source>
</reference>
<evidence type="ECO:0000313" key="2">
    <source>
        <dbReference type="EMBL" id="KAF7396294.1"/>
    </source>
</evidence>
<organism evidence="2 3">
    <name type="scientific">Vespula vulgaris</name>
    <name type="common">Yellow jacket</name>
    <name type="synonym">Wasp</name>
    <dbReference type="NCBI Taxonomy" id="7454"/>
    <lineage>
        <taxon>Eukaryota</taxon>
        <taxon>Metazoa</taxon>
        <taxon>Ecdysozoa</taxon>
        <taxon>Arthropoda</taxon>
        <taxon>Hexapoda</taxon>
        <taxon>Insecta</taxon>
        <taxon>Pterygota</taxon>
        <taxon>Neoptera</taxon>
        <taxon>Endopterygota</taxon>
        <taxon>Hymenoptera</taxon>
        <taxon>Apocrita</taxon>
        <taxon>Aculeata</taxon>
        <taxon>Vespoidea</taxon>
        <taxon>Vespidae</taxon>
        <taxon>Vespinae</taxon>
        <taxon>Vespula</taxon>
    </lineage>
</organism>
<sequence length="100" mass="12011">MLLEEEEEEEEERACLWKDREEGWIWNSDTATATDTRFAKSTKIPHRKQVFKQTSRVQEEKEKEEEEEFSKWTKNDIRGNVKGKPKKDRTLLRLQAQRGT</sequence>
<protein>
    <submittedName>
        <fullName evidence="2">Uncharacterized protein</fullName>
    </submittedName>
</protein>
<proteinExistence type="predicted"/>